<reference evidence="3" key="1">
    <citation type="journal article" date="2011" name="PLoS Genet.">
        <title>Genomic analysis of the necrotrophic fungal pathogens Sclerotinia sclerotiorum and Botrytis cinerea.</title>
        <authorList>
            <person name="Amselem J."/>
            <person name="Cuomo C.A."/>
            <person name="van Kan J.A."/>
            <person name="Viaud M."/>
            <person name="Benito E.P."/>
            <person name="Couloux A."/>
            <person name="Coutinho P.M."/>
            <person name="de Vries R.P."/>
            <person name="Dyer P.S."/>
            <person name="Fillinger S."/>
            <person name="Fournier E."/>
            <person name="Gout L."/>
            <person name="Hahn M."/>
            <person name="Kohn L."/>
            <person name="Lapalu N."/>
            <person name="Plummer K.M."/>
            <person name="Pradier J.M."/>
            <person name="Quevillon E."/>
            <person name="Sharon A."/>
            <person name="Simon A."/>
            <person name="ten Have A."/>
            <person name="Tudzynski B."/>
            <person name="Tudzynski P."/>
            <person name="Wincker P."/>
            <person name="Andrew M."/>
            <person name="Anthouard V."/>
            <person name="Beever R.E."/>
            <person name="Beffa R."/>
            <person name="Benoit I."/>
            <person name="Bouzid O."/>
            <person name="Brault B."/>
            <person name="Chen Z."/>
            <person name="Choquer M."/>
            <person name="Collemare J."/>
            <person name="Cotton P."/>
            <person name="Danchin E.G."/>
            <person name="Da Silva C."/>
            <person name="Gautier A."/>
            <person name="Giraud C."/>
            <person name="Giraud T."/>
            <person name="Gonzalez C."/>
            <person name="Grossetete S."/>
            <person name="Guldener U."/>
            <person name="Henrissat B."/>
            <person name="Howlett B.J."/>
            <person name="Kodira C."/>
            <person name="Kretschmer M."/>
            <person name="Lappartient A."/>
            <person name="Leroch M."/>
            <person name="Levis C."/>
            <person name="Mauceli E."/>
            <person name="Neuveglise C."/>
            <person name="Oeser B."/>
            <person name="Pearson M."/>
            <person name="Poulain J."/>
            <person name="Poussereau N."/>
            <person name="Quesneville H."/>
            <person name="Rascle C."/>
            <person name="Schumacher J."/>
            <person name="Segurens B."/>
            <person name="Sexton A."/>
            <person name="Silva E."/>
            <person name="Sirven C."/>
            <person name="Soanes D.M."/>
            <person name="Talbot N.J."/>
            <person name="Templeton M."/>
            <person name="Yandava C."/>
            <person name="Yarden O."/>
            <person name="Zeng Q."/>
            <person name="Rollins J.A."/>
            <person name="Lebrun M.H."/>
            <person name="Dickman M."/>
        </authorList>
    </citation>
    <scope>NUCLEOTIDE SEQUENCE [LARGE SCALE GENOMIC DNA]</scope>
    <source>
        <strain evidence="3">ATCC 18683 / 1980 / Ss-1</strain>
    </source>
</reference>
<evidence type="ECO:0000256" key="1">
    <source>
        <dbReference type="SAM" id="MobiDB-lite"/>
    </source>
</evidence>
<evidence type="ECO:0000313" key="3">
    <source>
        <dbReference type="Proteomes" id="UP000001312"/>
    </source>
</evidence>
<feature type="compositionally biased region" description="Basic and acidic residues" evidence="1">
    <location>
        <begin position="1"/>
        <end position="16"/>
    </location>
</feature>
<dbReference type="Proteomes" id="UP000001312">
    <property type="component" value="Unassembled WGS sequence"/>
</dbReference>
<accession>A7F936</accession>
<name>A7F936_SCLS1</name>
<dbReference type="RefSeq" id="XP_001585020.1">
    <property type="nucleotide sequence ID" value="XM_001584970.1"/>
</dbReference>
<dbReference type="InParanoid" id="A7F936"/>
<evidence type="ECO:0000313" key="2">
    <source>
        <dbReference type="EMBL" id="EDN99257.1"/>
    </source>
</evidence>
<keyword evidence="3" id="KW-1185">Reference proteome</keyword>
<feature type="region of interest" description="Disordered" evidence="1">
    <location>
        <begin position="1"/>
        <end position="29"/>
    </location>
</feature>
<dbReference type="KEGG" id="ssl:SS1G_14117"/>
<sequence>MAAKMEKSDETREMQSKNHRNVLFIPTAS</sequence>
<dbReference type="AlphaFoldDB" id="A7F936"/>
<dbReference type="GeneID" id="5481001"/>
<protein>
    <submittedName>
        <fullName evidence="2">Uncharacterized protein</fullName>
    </submittedName>
</protein>
<dbReference type="HOGENOM" id="CLU_3410793_0_0_1"/>
<proteinExistence type="predicted"/>
<dbReference type="EMBL" id="CH476649">
    <property type="protein sequence ID" value="EDN99257.1"/>
    <property type="molecule type" value="Genomic_DNA"/>
</dbReference>
<organism evidence="2 3">
    <name type="scientific">Sclerotinia sclerotiorum (strain ATCC 18683 / 1980 / Ss-1)</name>
    <name type="common">White mold</name>
    <name type="synonym">Whetzelinia sclerotiorum</name>
    <dbReference type="NCBI Taxonomy" id="665079"/>
    <lineage>
        <taxon>Eukaryota</taxon>
        <taxon>Fungi</taxon>
        <taxon>Dikarya</taxon>
        <taxon>Ascomycota</taxon>
        <taxon>Pezizomycotina</taxon>
        <taxon>Leotiomycetes</taxon>
        <taxon>Helotiales</taxon>
        <taxon>Sclerotiniaceae</taxon>
        <taxon>Sclerotinia</taxon>
    </lineage>
</organism>
<gene>
    <name evidence="2" type="ORF">SS1G_14117</name>
</gene>